<evidence type="ECO:0000256" key="2">
    <source>
        <dbReference type="ARBA" id="ARBA00022859"/>
    </source>
</evidence>
<feature type="chain" id="PRO_5043019328" description="Immunoglobulin V-set domain-containing protein" evidence="3">
    <location>
        <begin position="28"/>
        <end position="137"/>
    </location>
</feature>
<dbReference type="InterPro" id="IPR050413">
    <property type="entry name" value="TCR_beta_variable"/>
</dbReference>
<keyword evidence="2" id="KW-0391">Immunity</keyword>
<dbReference type="AlphaFoldDB" id="A0AAQ4Q290"/>
<proteinExistence type="predicted"/>
<name>A0AAQ4Q290_GASAC</name>
<evidence type="ECO:0000259" key="4">
    <source>
        <dbReference type="Pfam" id="PF07686"/>
    </source>
</evidence>
<dbReference type="Proteomes" id="UP000007635">
    <property type="component" value="Chromosome XV"/>
</dbReference>
<keyword evidence="6" id="KW-1185">Reference proteome</keyword>
<evidence type="ECO:0000313" key="6">
    <source>
        <dbReference type="Proteomes" id="UP000007635"/>
    </source>
</evidence>
<dbReference type="SUPFAM" id="SSF48726">
    <property type="entry name" value="Immunoglobulin"/>
    <property type="match status" value="1"/>
</dbReference>
<evidence type="ECO:0000256" key="1">
    <source>
        <dbReference type="ARBA" id="ARBA00022729"/>
    </source>
</evidence>
<dbReference type="InterPro" id="IPR013106">
    <property type="entry name" value="Ig_V-set"/>
</dbReference>
<keyword evidence="1 3" id="KW-0732">Signal</keyword>
<feature type="domain" description="Immunoglobulin V-set" evidence="4">
    <location>
        <begin position="43"/>
        <end position="124"/>
    </location>
</feature>
<dbReference type="PANTHER" id="PTHR23268:SF102">
    <property type="entry name" value="IMMUNOGLOBULIN V-SET DOMAIN-CONTAINING PROTEIN"/>
    <property type="match status" value="1"/>
</dbReference>
<organism evidence="5 6">
    <name type="scientific">Gasterosteus aculeatus aculeatus</name>
    <name type="common">three-spined stickleback</name>
    <dbReference type="NCBI Taxonomy" id="481459"/>
    <lineage>
        <taxon>Eukaryota</taxon>
        <taxon>Metazoa</taxon>
        <taxon>Chordata</taxon>
        <taxon>Craniata</taxon>
        <taxon>Vertebrata</taxon>
        <taxon>Euteleostomi</taxon>
        <taxon>Actinopterygii</taxon>
        <taxon>Neopterygii</taxon>
        <taxon>Teleostei</taxon>
        <taxon>Neoteleostei</taxon>
        <taxon>Acanthomorphata</taxon>
        <taxon>Eupercaria</taxon>
        <taxon>Perciformes</taxon>
        <taxon>Cottioidei</taxon>
        <taxon>Gasterosteales</taxon>
        <taxon>Gasterosteidae</taxon>
        <taxon>Gasterosteus</taxon>
    </lineage>
</organism>
<dbReference type="Gene3D" id="2.60.40.10">
    <property type="entry name" value="Immunoglobulins"/>
    <property type="match status" value="1"/>
</dbReference>
<dbReference type="InterPro" id="IPR013783">
    <property type="entry name" value="Ig-like_fold"/>
</dbReference>
<dbReference type="GO" id="GO:0005886">
    <property type="term" value="C:plasma membrane"/>
    <property type="evidence" value="ECO:0007669"/>
    <property type="project" value="TreeGrafter"/>
</dbReference>
<dbReference type="PANTHER" id="PTHR23268">
    <property type="entry name" value="T-CELL RECEPTOR BETA CHAIN"/>
    <property type="match status" value="1"/>
</dbReference>
<protein>
    <recommendedName>
        <fullName evidence="4">Immunoglobulin V-set domain-containing protein</fullName>
    </recommendedName>
</protein>
<sequence length="137" mass="15406">MKGALRVFILVKMICFLLFCCLAGCLGLDVRQSVSDLIMKPGDEEQISCSHDRTDYRVMLWYQQSPGDTAMKLIGYLYFKDPTMEESYKDNFNISDLSDKTKSGVLSITKLDVREHTATYFCAASQAQCVEAPSAPH</sequence>
<dbReference type="Pfam" id="PF07686">
    <property type="entry name" value="V-set"/>
    <property type="match status" value="1"/>
</dbReference>
<accession>A0AAQ4Q290</accession>
<dbReference type="GO" id="GO:0002376">
    <property type="term" value="P:immune system process"/>
    <property type="evidence" value="ECO:0007669"/>
    <property type="project" value="UniProtKB-KW"/>
</dbReference>
<dbReference type="GO" id="GO:0007166">
    <property type="term" value="P:cell surface receptor signaling pathway"/>
    <property type="evidence" value="ECO:0007669"/>
    <property type="project" value="TreeGrafter"/>
</dbReference>
<dbReference type="Ensembl" id="ENSGACT00000057034.1">
    <property type="protein sequence ID" value="ENSGACP00000045180.1"/>
    <property type="gene ID" value="ENSGACG00000005291.2"/>
</dbReference>
<evidence type="ECO:0000313" key="5">
    <source>
        <dbReference type="Ensembl" id="ENSGACP00000045180.1"/>
    </source>
</evidence>
<evidence type="ECO:0000256" key="3">
    <source>
        <dbReference type="SAM" id="SignalP"/>
    </source>
</evidence>
<dbReference type="InterPro" id="IPR036179">
    <property type="entry name" value="Ig-like_dom_sf"/>
</dbReference>
<dbReference type="GeneTree" id="ENSGT00940000164625"/>
<reference evidence="5 6" key="1">
    <citation type="journal article" date="2021" name="G3 (Bethesda)">
        <title>Improved contiguity of the threespine stickleback genome using long-read sequencing.</title>
        <authorList>
            <person name="Nath S."/>
            <person name="Shaw D.E."/>
            <person name="White M.A."/>
        </authorList>
    </citation>
    <scope>NUCLEOTIDE SEQUENCE [LARGE SCALE GENOMIC DNA]</scope>
    <source>
        <strain evidence="5 6">Lake Benthic</strain>
    </source>
</reference>
<reference evidence="5" key="3">
    <citation type="submission" date="2025-09" db="UniProtKB">
        <authorList>
            <consortium name="Ensembl"/>
        </authorList>
    </citation>
    <scope>IDENTIFICATION</scope>
</reference>
<reference evidence="5" key="2">
    <citation type="submission" date="2025-08" db="UniProtKB">
        <authorList>
            <consortium name="Ensembl"/>
        </authorList>
    </citation>
    <scope>IDENTIFICATION</scope>
</reference>
<feature type="signal peptide" evidence="3">
    <location>
        <begin position="1"/>
        <end position="27"/>
    </location>
</feature>